<dbReference type="AlphaFoldDB" id="A0A9N9FMG8"/>
<protein>
    <submittedName>
        <fullName evidence="1">823_t:CDS:1</fullName>
    </submittedName>
</protein>
<reference evidence="1" key="1">
    <citation type="submission" date="2021-06" db="EMBL/GenBank/DDBJ databases">
        <authorList>
            <person name="Kallberg Y."/>
            <person name="Tangrot J."/>
            <person name="Rosling A."/>
        </authorList>
    </citation>
    <scope>NUCLEOTIDE SEQUENCE</scope>
    <source>
        <strain evidence="1">MA453B</strain>
    </source>
</reference>
<evidence type="ECO:0000313" key="1">
    <source>
        <dbReference type="EMBL" id="CAG8543358.1"/>
    </source>
</evidence>
<proteinExistence type="predicted"/>
<gene>
    <name evidence="1" type="ORF">DERYTH_LOCUS4913</name>
</gene>
<dbReference type="Proteomes" id="UP000789405">
    <property type="component" value="Unassembled WGS sequence"/>
</dbReference>
<evidence type="ECO:0000313" key="2">
    <source>
        <dbReference type="Proteomes" id="UP000789405"/>
    </source>
</evidence>
<feature type="non-terminal residue" evidence="1">
    <location>
        <position position="88"/>
    </location>
</feature>
<sequence length="88" mass="9837">EASHFGDIEAAATLFLYVEVATSVALKGALEVATSSKPVVKMWLFLSTKRAHPFQFLSAEPISADLIIMDILPDQLFDFNLIYWNKHP</sequence>
<comment type="caution">
    <text evidence="1">The sequence shown here is derived from an EMBL/GenBank/DDBJ whole genome shotgun (WGS) entry which is preliminary data.</text>
</comment>
<organism evidence="1 2">
    <name type="scientific">Dentiscutata erythropus</name>
    <dbReference type="NCBI Taxonomy" id="1348616"/>
    <lineage>
        <taxon>Eukaryota</taxon>
        <taxon>Fungi</taxon>
        <taxon>Fungi incertae sedis</taxon>
        <taxon>Mucoromycota</taxon>
        <taxon>Glomeromycotina</taxon>
        <taxon>Glomeromycetes</taxon>
        <taxon>Diversisporales</taxon>
        <taxon>Gigasporaceae</taxon>
        <taxon>Dentiscutata</taxon>
    </lineage>
</organism>
<name>A0A9N9FMG8_9GLOM</name>
<keyword evidence="2" id="KW-1185">Reference proteome</keyword>
<dbReference type="EMBL" id="CAJVPY010001962">
    <property type="protein sequence ID" value="CAG8543358.1"/>
    <property type="molecule type" value="Genomic_DNA"/>
</dbReference>
<accession>A0A9N9FMG8</accession>